<accession>A0A915HRF3</accession>
<organism evidence="1 2">
    <name type="scientific">Romanomermis culicivorax</name>
    <name type="common">Nematode worm</name>
    <dbReference type="NCBI Taxonomy" id="13658"/>
    <lineage>
        <taxon>Eukaryota</taxon>
        <taxon>Metazoa</taxon>
        <taxon>Ecdysozoa</taxon>
        <taxon>Nematoda</taxon>
        <taxon>Enoplea</taxon>
        <taxon>Dorylaimia</taxon>
        <taxon>Mermithida</taxon>
        <taxon>Mermithoidea</taxon>
        <taxon>Mermithidae</taxon>
        <taxon>Romanomermis</taxon>
    </lineage>
</organism>
<reference evidence="2" key="1">
    <citation type="submission" date="2022-11" db="UniProtKB">
        <authorList>
            <consortium name="WormBaseParasite"/>
        </authorList>
    </citation>
    <scope>IDENTIFICATION</scope>
</reference>
<sequence length="96" mass="11031">MNEFGDSKRAIENGNEGKFEESVITFSIARLESPNWEFAYLRIRSTGIPHMRIAQLGIHSLTWEFARWINGRLVAEGINPVLTFASVVNFFFCYDV</sequence>
<dbReference type="AlphaFoldDB" id="A0A915HRF3"/>
<proteinExistence type="predicted"/>
<keyword evidence="1" id="KW-1185">Reference proteome</keyword>
<name>A0A915HRF3_ROMCU</name>
<dbReference type="WBParaSite" id="nRc.2.0.1.t04319-RA">
    <property type="protein sequence ID" value="nRc.2.0.1.t04319-RA"/>
    <property type="gene ID" value="nRc.2.0.1.g04319"/>
</dbReference>
<evidence type="ECO:0000313" key="1">
    <source>
        <dbReference type="Proteomes" id="UP000887565"/>
    </source>
</evidence>
<protein>
    <submittedName>
        <fullName evidence="2">Uncharacterized protein</fullName>
    </submittedName>
</protein>
<evidence type="ECO:0000313" key="2">
    <source>
        <dbReference type="WBParaSite" id="nRc.2.0.1.t04319-RA"/>
    </source>
</evidence>
<dbReference type="Proteomes" id="UP000887565">
    <property type="component" value="Unplaced"/>
</dbReference>